<dbReference type="Proteomes" id="UP000276985">
    <property type="component" value="Unassembled WGS sequence"/>
</dbReference>
<protein>
    <submittedName>
        <fullName evidence="1">Uncharacterized protein</fullName>
    </submittedName>
</protein>
<organism evidence="1 2">
    <name type="scientific">Pseudomonas aeruginosa</name>
    <dbReference type="NCBI Taxonomy" id="287"/>
    <lineage>
        <taxon>Bacteria</taxon>
        <taxon>Pseudomonadati</taxon>
        <taxon>Pseudomonadota</taxon>
        <taxon>Gammaproteobacteria</taxon>
        <taxon>Pseudomonadales</taxon>
        <taxon>Pseudomonadaceae</taxon>
        <taxon>Pseudomonas</taxon>
    </lineage>
</organism>
<comment type="caution">
    <text evidence="1">The sequence shown here is derived from an EMBL/GenBank/DDBJ whole genome shotgun (WGS) entry which is preliminary data.</text>
</comment>
<gene>
    <name evidence="1" type="ORF">DY940_23840</name>
</gene>
<name>A0ABD7JXT9_PSEAI</name>
<reference evidence="1 2" key="1">
    <citation type="submission" date="2018-12" db="EMBL/GenBank/DDBJ databases">
        <title>Pseudomonas aeruginosa Diversity Panel.</title>
        <authorList>
            <person name="Snesrud E."/>
            <person name="Mcgann P."/>
        </authorList>
    </citation>
    <scope>NUCLEOTIDE SEQUENCE [LARGE SCALE GENOMIC DNA]</scope>
    <source>
        <strain evidence="1 2">MRSN6241</strain>
    </source>
</reference>
<dbReference type="EMBL" id="RXTL01000031">
    <property type="protein sequence ID" value="RTS42299.1"/>
    <property type="molecule type" value="Genomic_DNA"/>
</dbReference>
<dbReference type="AlphaFoldDB" id="A0ABD7JXT9"/>
<evidence type="ECO:0000313" key="1">
    <source>
        <dbReference type="EMBL" id="RTS42299.1"/>
    </source>
</evidence>
<proteinExistence type="predicted"/>
<evidence type="ECO:0000313" key="2">
    <source>
        <dbReference type="Proteomes" id="UP000276985"/>
    </source>
</evidence>
<sequence length="66" mass="7452">MPIPPRPSTFSCPKCHWHATTLPASDALCEGRDWFSTCPACRNTNLEVRAATQLEIFKAKLFRPFS</sequence>
<accession>A0ABD7JXT9</accession>